<dbReference type="EMBL" id="SDPP02000001">
    <property type="protein sequence ID" value="KAA1379989.1"/>
    <property type="molecule type" value="Genomic_DNA"/>
</dbReference>
<reference evidence="2" key="1">
    <citation type="submission" date="2019-09" db="EMBL/GenBank/DDBJ databases">
        <authorList>
            <person name="Li J."/>
        </authorList>
    </citation>
    <scope>NUCLEOTIDE SEQUENCE [LARGE SCALE GENOMIC DNA]</scope>
    <source>
        <strain evidence="2">NRBC 14897</strain>
    </source>
</reference>
<gene>
    <name evidence="2" type="ORF">ESP62_001930</name>
</gene>
<organism evidence="2 3">
    <name type="scientific">Aeromicrobium fastidiosum</name>
    <dbReference type="NCBI Taxonomy" id="52699"/>
    <lineage>
        <taxon>Bacteria</taxon>
        <taxon>Bacillati</taxon>
        <taxon>Actinomycetota</taxon>
        <taxon>Actinomycetes</taxon>
        <taxon>Propionibacteriales</taxon>
        <taxon>Nocardioidaceae</taxon>
        <taxon>Aeromicrobium</taxon>
    </lineage>
</organism>
<dbReference type="Pfam" id="PF00078">
    <property type="entry name" value="RVT_1"/>
    <property type="match status" value="1"/>
</dbReference>
<sequence>MTKRRHNVRHKPARVLLSETLPFEVPVTFSNSGFYKFLNDCDLRLDRTTARFREINHGVRPALRIIFGPDVQIHPETHDGKVWLSVSRKHFESPTVPFQFGVRYGGMRPRQLSIPHPMSQFAFVGFYQRYRSLILYHSGRSDFSIRHPKRMTRYTIHQDSVFNELLSTKGLGSIETSGYEYDRIRSYFVYARYDNIYKFHESPEYRASERRFGHLLRLDISKCFDSIYTHSIEWATHTKEAVKQERRQVFDNTFAKDFDGLIRAMNDNETHGILIGPEVSRIFAEVVLQRVDSDVEVALEKVGLRHGTDYEILRYVDDFFIFMRDLNDQDRIVSAIEDRLRPYRFHLNAAKESVHTTPFISDISIAKDRIRSHLRRGLRLEPDETLVGSPLRFEGDIAKLVSSYKTVLRETGLAPSEMVNFTLATIETALESAISAHNRWLIETAPTVAPPQDGVQPTRRSLQELAHCLREGVELAFYVYGGSPRVTPAIKLSRIVSLCRKAAHQLSVGLDRSGAIDDLIFKETRIQLRRNPLEERSAVEGLYLLTLLGDLGDHYRLEPDELCDFARLGSLGKLSIPDWFDPMVVVELLRYIKDYPPYTSLRAAVESWVVDRVETLARTTRRYSEIPLYVLGVCTDPHAAMQTKRALLATCKVDTHADVTAFLELQDRWFTNWGAVDLHTELLLKRVQEVY</sequence>
<name>A0A641APX9_9ACTN</name>
<dbReference type="AlphaFoldDB" id="A0A641APX9"/>
<comment type="caution">
    <text evidence="2">The sequence shown here is derived from an EMBL/GenBank/DDBJ whole genome shotgun (WGS) entry which is preliminary data.</text>
</comment>
<protein>
    <recommendedName>
        <fullName evidence="1">Reverse transcriptase domain-containing protein</fullName>
    </recommendedName>
</protein>
<evidence type="ECO:0000313" key="3">
    <source>
        <dbReference type="Proteomes" id="UP001515100"/>
    </source>
</evidence>
<dbReference type="Proteomes" id="UP001515100">
    <property type="component" value="Unassembled WGS sequence"/>
</dbReference>
<proteinExistence type="predicted"/>
<dbReference type="CDD" id="cd01646">
    <property type="entry name" value="RT_Bac_retron_I"/>
    <property type="match status" value="1"/>
</dbReference>
<feature type="domain" description="Reverse transcriptase" evidence="1">
    <location>
        <begin position="212"/>
        <end position="355"/>
    </location>
</feature>
<evidence type="ECO:0000259" key="1">
    <source>
        <dbReference type="Pfam" id="PF00078"/>
    </source>
</evidence>
<dbReference type="InterPro" id="IPR000477">
    <property type="entry name" value="RT_dom"/>
</dbReference>
<dbReference type="RefSeq" id="WP_129180026.1">
    <property type="nucleotide sequence ID" value="NZ_JAGIOG010000001.1"/>
</dbReference>
<evidence type="ECO:0000313" key="2">
    <source>
        <dbReference type="EMBL" id="KAA1379989.1"/>
    </source>
</evidence>
<accession>A0A641APX9</accession>
<dbReference type="NCBIfam" id="NF041748">
    <property type="entry name" value="Drt3b"/>
    <property type="match status" value="1"/>
</dbReference>
<dbReference type="OrthoDB" id="1550386at2"/>
<keyword evidence="3" id="KW-1185">Reference proteome</keyword>